<dbReference type="EMBL" id="CP070496">
    <property type="protein sequence ID" value="QSB05076.1"/>
    <property type="molecule type" value="Genomic_DNA"/>
</dbReference>
<evidence type="ECO:0000259" key="4">
    <source>
        <dbReference type="Pfam" id="PF13359"/>
    </source>
</evidence>
<dbReference type="KEGG" id="nav:JQS30_15155"/>
<dbReference type="InterPro" id="IPR027806">
    <property type="entry name" value="HARBI1_dom"/>
</dbReference>
<keyword evidence="6" id="KW-1185">Reference proteome</keyword>
<gene>
    <name evidence="5" type="ORF">JQS30_15155</name>
</gene>
<dbReference type="GO" id="GO:0046872">
    <property type="term" value="F:metal ion binding"/>
    <property type="evidence" value="ECO:0007669"/>
    <property type="project" value="UniProtKB-KW"/>
</dbReference>
<sequence>MLHGIEREQHRGLCIRLKEEARSTAHGTVVLIDGTLCPTWSWRGKKEMYNGKHHRTGHTLTVISTLEGQTVYICDSYPGATHDKTASTRPDVSSTLENSHTAIGDNGYQATPCLTPYKNHRNQPLTTAQQQVNSQINKLRAPVERATAQLKT</sequence>
<evidence type="ECO:0000256" key="2">
    <source>
        <dbReference type="ARBA" id="ARBA00022723"/>
    </source>
</evidence>
<dbReference type="AlphaFoldDB" id="A0A895XR89"/>
<proteinExistence type="predicted"/>
<evidence type="ECO:0000256" key="3">
    <source>
        <dbReference type="SAM" id="MobiDB-lite"/>
    </source>
</evidence>
<dbReference type="Pfam" id="PF13359">
    <property type="entry name" value="DDE_Tnp_4"/>
    <property type="match status" value="1"/>
</dbReference>
<organism evidence="5 6">
    <name type="scientific">Natronoglycomyces albus</name>
    <dbReference type="NCBI Taxonomy" id="2811108"/>
    <lineage>
        <taxon>Bacteria</taxon>
        <taxon>Bacillati</taxon>
        <taxon>Actinomycetota</taxon>
        <taxon>Actinomycetes</taxon>
        <taxon>Glycomycetales</taxon>
        <taxon>Glycomycetaceae</taxon>
        <taxon>Natronoglycomyces</taxon>
    </lineage>
</organism>
<feature type="domain" description="DDE Tnp4" evidence="4">
    <location>
        <begin position="33"/>
        <end position="151"/>
    </location>
</feature>
<feature type="region of interest" description="Disordered" evidence="3">
    <location>
        <begin position="83"/>
        <end position="107"/>
    </location>
</feature>
<protein>
    <recommendedName>
        <fullName evidence="4">DDE Tnp4 domain-containing protein</fullName>
    </recommendedName>
</protein>
<evidence type="ECO:0000256" key="1">
    <source>
        <dbReference type="ARBA" id="ARBA00001968"/>
    </source>
</evidence>
<keyword evidence="2" id="KW-0479">Metal-binding</keyword>
<accession>A0A895XR89</accession>
<evidence type="ECO:0000313" key="6">
    <source>
        <dbReference type="Proteomes" id="UP000662939"/>
    </source>
</evidence>
<comment type="cofactor">
    <cofactor evidence="1">
        <name>a divalent metal cation</name>
        <dbReference type="ChEBI" id="CHEBI:60240"/>
    </cofactor>
</comment>
<dbReference type="Proteomes" id="UP000662939">
    <property type="component" value="Chromosome"/>
</dbReference>
<feature type="compositionally biased region" description="Polar residues" evidence="3">
    <location>
        <begin position="87"/>
        <end position="101"/>
    </location>
</feature>
<name>A0A895XR89_9ACTN</name>
<evidence type="ECO:0000313" key="5">
    <source>
        <dbReference type="EMBL" id="QSB05076.1"/>
    </source>
</evidence>
<reference evidence="5" key="1">
    <citation type="submission" date="2021-02" db="EMBL/GenBank/DDBJ databases">
        <title>Natronoglycomyces albus gen. nov., sp. nov, a haloalkaliphilic actinobacterium from a soda solonchak soil.</title>
        <authorList>
            <person name="Sorokin D.Y."/>
            <person name="Khijniak T.V."/>
            <person name="Zakharycheva A.P."/>
            <person name="Boueva O.V."/>
            <person name="Ariskina E.V."/>
            <person name="Hahnke R.L."/>
            <person name="Bunk B."/>
            <person name="Sproer C."/>
            <person name="Schumann P."/>
            <person name="Evtushenko L.I."/>
            <person name="Kublanov I.V."/>
        </authorList>
    </citation>
    <scope>NUCLEOTIDE SEQUENCE</scope>
    <source>
        <strain evidence="5">DSM 106290</strain>
    </source>
</reference>